<evidence type="ECO:0000313" key="4">
    <source>
        <dbReference type="Proteomes" id="UP000332933"/>
    </source>
</evidence>
<organism evidence="3 4">
    <name type="scientific">Aphanomyces stellatus</name>
    <dbReference type="NCBI Taxonomy" id="120398"/>
    <lineage>
        <taxon>Eukaryota</taxon>
        <taxon>Sar</taxon>
        <taxon>Stramenopiles</taxon>
        <taxon>Oomycota</taxon>
        <taxon>Saprolegniomycetes</taxon>
        <taxon>Saprolegniales</taxon>
        <taxon>Verrucalvaceae</taxon>
        <taxon>Aphanomyces</taxon>
    </lineage>
</organism>
<dbReference type="AlphaFoldDB" id="A0A485L0H4"/>
<evidence type="ECO:0000313" key="2">
    <source>
        <dbReference type="EMBL" id="KAF0694789.1"/>
    </source>
</evidence>
<name>A0A485L0H4_9STRA</name>
<gene>
    <name evidence="3" type="primary">Aste57867_14387</name>
    <name evidence="2" type="ORF">As57867_014333</name>
    <name evidence="3" type="ORF">ASTE57867_14387</name>
</gene>
<proteinExistence type="predicted"/>
<evidence type="ECO:0000313" key="3">
    <source>
        <dbReference type="EMBL" id="VFT91210.1"/>
    </source>
</evidence>
<protein>
    <submittedName>
        <fullName evidence="3">Aste57867_14387 protein</fullName>
    </submittedName>
</protein>
<dbReference type="EMBL" id="CAADRA010005560">
    <property type="protein sequence ID" value="VFT91210.1"/>
    <property type="molecule type" value="Genomic_DNA"/>
</dbReference>
<keyword evidence="4" id="KW-1185">Reference proteome</keyword>
<reference evidence="2" key="2">
    <citation type="submission" date="2019-06" db="EMBL/GenBank/DDBJ databases">
        <title>Genomics analysis of Aphanomyces spp. identifies a new class of oomycete effector associated with host adaptation.</title>
        <authorList>
            <person name="Gaulin E."/>
        </authorList>
    </citation>
    <scope>NUCLEOTIDE SEQUENCE</scope>
    <source>
        <strain evidence="2">CBS 578.67</strain>
    </source>
</reference>
<sequence length="195" mass="21082">MQLASRLVGVDELLVGYISKHSTTSTTHLGSFLIPTCLDKTEAAVLNPKNKSAPKRWTHYDLIIITGGSTTHDKLTDVKRAVVGTIEDALRKPSANPMLAAIRKHSGPDAPSTSGLGGTKKKKPPKRVGVVATQPPETRATTRWSLTTHRMTKLASVGSAHGRPDFQISADDRRQLGLLNDEVQALLKQYSVRTG</sequence>
<accession>A0A485L0H4</accession>
<reference evidence="3 4" key="1">
    <citation type="submission" date="2019-03" db="EMBL/GenBank/DDBJ databases">
        <authorList>
            <person name="Gaulin E."/>
            <person name="Dumas B."/>
        </authorList>
    </citation>
    <scope>NUCLEOTIDE SEQUENCE [LARGE SCALE GENOMIC DNA]</scope>
    <source>
        <strain evidence="3">CBS 568.67</strain>
    </source>
</reference>
<evidence type="ECO:0000256" key="1">
    <source>
        <dbReference type="SAM" id="MobiDB-lite"/>
    </source>
</evidence>
<dbReference type="EMBL" id="VJMH01005539">
    <property type="protein sequence ID" value="KAF0694789.1"/>
    <property type="molecule type" value="Genomic_DNA"/>
</dbReference>
<feature type="region of interest" description="Disordered" evidence="1">
    <location>
        <begin position="103"/>
        <end position="139"/>
    </location>
</feature>
<dbReference type="Proteomes" id="UP000332933">
    <property type="component" value="Unassembled WGS sequence"/>
</dbReference>